<evidence type="ECO:0000313" key="4">
    <source>
        <dbReference type="Proteomes" id="UP000093159"/>
    </source>
</evidence>
<evidence type="ECO:0000313" key="3">
    <source>
        <dbReference type="EMBL" id="OCL92941.1"/>
    </source>
</evidence>
<dbReference type="InterPro" id="IPR035897">
    <property type="entry name" value="Toll_tir_struct_dom_sf"/>
</dbReference>
<dbReference type="Proteomes" id="UP000093159">
    <property type="component" value="Unassembled WGS sequence"/>
</dbReference>
<reference evidence="3 4" key="1">
    <citation type="submission" date="2015-05" db="EMBL/GenBank/DDBJ databases">
        <authorList>
            <person name="Rovetto F."/>
            <person name="Cocolin L."/>
            <person name="Illeghems K."/>
            <person name="Van Nieuwerburgh F."/>
            <person name="Houf K."/>
        </authorList>
    </citation>
    <scope>NUCLEOTIDE SEQUENCE [LARGE SCALE GENOMIC DNA]</scope>
    <source>
        <strain evidence="3 4">117434</strain>
    </source>
</reference>
<feature type="domain" description="TIR" evidence="2">
    <location>
        <begin position="3"/>
        <end position="101"/>
    </location>
</feature>
<evidence type="ECO:0000259" key="1">
    <source>
        <dbReference type="Pfam" id="PF05729"/>
    </source>
</evidence>
<accession>A0ABX2YDB9</accession>
<name>A0ABX2YDB9_9BACT</name>
<dbReference type="RefSeq" id="WP_066178558.1">
    <property type="nucleotide sequence ID" value="NZ_LDIR01000001.1"/>
</dbReference>
<gene>
    <name evidence="3" type="ORF">AAX28_00481</name>
</gene>
<dbReference type="EMBL" id="LDIR01000001">
    <property type="protein sequence ID" value="OCL92941.1"/>
    <property type="molecule type" value="Genomic_DNA"/>
</dbReference>
<dbReference type="InterPro" id="IPR007111">
    <property type="entry name" value="NACHT_NTPase"/>
</dbReference>
<dbReference type="Gene3D" id="3.40.50.10140">
    <property type="entry name" value="Toll/interleukin-1 receptor homology (TIR) domain"/>
    <property type="match status" value="1"/>
</dbReference>
<dbReference type="Gene3D" id="3.40.50.300">
    <property type="entry name" value="P-loop containing nucleotide triphosphate hydrolases"/>
    <property type="match status" value="1"/>
</dbReference>
<evidence type="ECO:0000259" key="2">
    <source>
        <dbReference type="Pfam" id="PF13676"/>
    </source>
</evidence>
<dbReference type="Pfam" id="PF05729">
    <property type="entry name" value="NACHT"/>
    <property type="match status" value="1"/>
</dbReference>
<keyword evidence="4" id="KW-1185">Reference proteome</keyword>
<protein>
    <submittedName>
        <fullName evidence="3">NACHT domain protein</fullName>
    </submittedName>
</protein>
<dbReference type="InterPro" id="IPR027417">
    <property type="entry name" value="P-loop_NTPase"/>
</dbReference>
<sequence length="1867" mass="221811">MKVFISYSSTDRKIVREIYQLLKDEFEVWIDEESLLAGEEFEREIPLELSNSDVYILMMSKKFWESDFIYNNELPKIFQQAKLGKFIVPFVLDDVFCLEDPNGTYLLHKSVNHLNSLPRCKNGHIKSYTELLKTETKEHLLKTLKDEIKKLPFSYSYFRFSLDILKLLHYNCKVKTITNIEIDNLEVRYIENNKIKKTKKYKYDNLLNEYMYELFRENTNFIEIKNKIFREKEITKAYIENKFGSYLFPSPCLLNKNKIKTSSYEALKLELINNQFIHIFANAGVGKSSAMALLAQDLESESHTAVVYDVFGSGYYKENKRYKKSNFLKQIINEIAILNGLEPINDDNIDLEIKLKEYLIKLNSWKKEVTIIVDAADNAVSASKEAKEKVCFVYELLRYELPPNTKIIVTSRDGARKESIKAPKTTKVLELLPFSQEDTFNFLKHHKVNLEDKDKNRFYKLTNGIGRVCEYAISNLDYFLKNNKVADTNSIFEMVFDDATQKLLSADYDYFAILVLMYRGVSLDDYKDVTNLSKDKAEQIIKTLSPGIEVQNNNLIFKDEDFEKFLEDKVEDKEKIHKKIANRVIELDTEYSHRALAYHLSNANMYHELIESALSDLELNNQLLKQEIGQDRIQLAVDLACVNKDYFNISRLFTKAISIKKSQRNIDEFLLDNPELIVTNASKSYAVEFLYKKHKSNPLYFYRLAYLLVDEDREKSRQFIRQAEQAFKEYLKNQDQSINAKSISFRLMSRYKLYGEKVFLEKIFRLWFRVEILQNLPQEFFISLKLSDTIFYKMTKIEQILIAFYTYRVGNKEFYKKLEINNCKKINTAWLQDNAMKIVEILYFEGNNTLASKLLNSYYIRDFTNIYGLNEIKQYEDIIFCYALKFQEIDFEQFKDKRNARNIIKAIYEAYLIHSKCLVGQFTSKDEVITSWKELFESIDKWSDHYIEKYEKDYIVNIKIIILLKIATKFLDNDFITKIVNKILKLDFFDGIEILNFLIQENLLNKALIVAEKYISNIELFEDDLQSKIQSLIECGKIIMLFDKALARDIYKKAYSLSFGINDLISHNFKIIESYTKNIQLEDKAKKELISNLLGSIKPIDKIRYEFKPWYTVHKIATNISNSIALESSIFLDTRTIFKLEDSFGIVLTNLDLPENEKVAFRYILNENSHELLEFCSKKEQIEKIFNFIRKNYSEDKQFKVLAKHKGKYNFIDKYIEIYSSTHKVNYKTEHEADFGFHEIHEGSFDSIYDTLSYSQKKEFFEYVYKNHLVSKRFLALKLSKTTELSSLYQIFFDCIEAYSKEEQEKLCIDAIKNNSYYLKIKNWSGLKPHLFYKYIGKDKVLSLLLETNLNVFDEEFLLETISYEVELLSDFLANNEKNEIIKLNMGIIGKDIEIEKEHINIHTNIEDFLWKLLSHPDKRKRWQAMHTLKELLIINPSKYLSIIDNIFNNKPYEDKYTLNFSGIWYLLMTIHRVSFEYPILLVAIEDKLYEFKQNTKHILFKRICKEILLNIDNKKYNDKLKLIAVSKSSKLKCSYLHKENFNSNLMRNSWDTIHYWYTKITSMFDVDMQEIINIVDSYLKIWNISIQEMDYKEIEISSFDRDTYLFTENRQGSIPTIERLPIYLEFHLMFFIVNELLNTYPVCIDRYDDGDFNKFEEWISRYYICENHWISETRDEKPQTDLFKNIEDYENIPLEKLINDKENIVLSASVNKKSNNSRVNITIDSILVDKEFSQAVITYFNNFKSYYDYSFPYDNNKISKDMFQKLFILNDNISELENHDIFKRKIYYRFETKNDIEFIQFSDEESEYEDYDYGYIVRASKMELNKMTELENKDIVFEIILEVSKNNDKKVQNHCIYLLKKGEILK</sequence>
<dbReference type="SUPFAM" id="SSF52540">
    <property type="entry name" value="P-loop containing nucleoside triphosphate hydrolases"/>
    <property type="match status" value="1"/>
</dbReference>
<feature type="domain" description="NACHT" evidence="1">
    <location>
        <begin position="283"/>
        <end position="446"/>
    </location>
</feature>
<dbReference type="Pfam" id="PF13676">
    <property type="entry name" value="TIR_2"/>
    <property type="match status" value="1"/>
</dbReference>
<organism evidence="3 4">
    <name type="scientific">Arcobacter porcinus</name>
    <dbReference type="NCBI Taxonomy" id="1935204"/>
    <lineage>
        <taxon>Bacteria</taxon>
        <taxon>Pseudomonadati</taxon>
        <taxon>Campylobacterota</taxon>
        <taxon>Epsilonproteobacteria</taxon>
        <taxon>Campylobacterales</taxon>
        <taxon>Arcobacteraceae</taxon>
        <taxon>Arcobacter</taxon>
    </lineage>
</organism>
<proteinExistence type="predicted"/>
<comment type="caution">
    <text evidence="3">The sequence shown here is derived from an EMBL/GenBank/DDBJ whole genome shotgun (WGS) entry which is preliminary data.</text>
</comment>
<dbReference type="SUPFAM" id="SSF52200">
    <property type="entry name" value="Toll/Interleukin receptor TIR domain"/>
    <property type="match status" value="1"/>
</dbReference>
<dbReference type="InterPro" id="IPR000157">
    <property type="entry name" value="TIR_dom"/>
</dbReference>